<reference evidence="1 7" key="5">
    <citation type="journal article" date="2024" name="Microbiol. Resour. Announc.">
        <title>Genome annotations for the ascomycete fungi Trichoderma harzianum, Trichoderma aggressivum, and Purpureocillium lilacinum.</title>
        <authorList>
            <person name="Beijen E.P.W."/>
            <person name="Ohm R.A."/>
        </authorList>
    </citation>
    <scope>NUCLEOTIDE SEQUENCE [LARGE SCALE GENOMIC DNA]</scope>
    <source>
        <strain evidence="1 7">CBS 150709</strain>
    </source>
</reference>
<name>A0A179HIB0_PURLI</name>
<dbReference type="RefSeq" id="XP_018177918.1">
    <property type="nucleotide sequence ID" value="XM_018322688.1"/>
</dbReference>
<reference evidence="4" key="1">
    <citation type="submission" date="2015-05" db="EMBL/GenBank/DDBJ databases">
        <authorList>
            <person name="Wang D.B."/>
            <person name="Wang M."/>
        </authorList>
    </citation>
    <scope>NUCLEOTIDE SEQUENCE</scope>
    <source>
        <strain evidence="4">36-1</strain>
    </source>
</reference>
<gene>
    <name evidence="4" type="ORF">PCL_08081</name>
    <name evidence="1" type="ORF">Purlil1_3089</name>
    <name evidence="2" type="ORF">VFPBJ_03426</name>
    <name evidence="3" type="ORF">VFPFJ_05608</name>
</gene>
<evidence type="ECO:0000313" key="1">
    <source>
        <dbReference type="EMBL" id="KAK4092468.1"/>
    </source>
</evidence>
<dbReference type="GeneID" id="28887737"/>
<dbReference type="AlphaFoldDB" id="A0A179HIB0"/>
<dbReference type="OrthoDB" id="4903230at2759"/>
<dbReference type="EMBL" id="LCWV01000003">
    <property type="protein sequence ID" value="PWI74767.1"/>
    <property type="molecule type" value="Genomic_DNA"/>
</dbReference>
<dbReference type="KEGG" id="plj:28887737"/>
<evidence type="ECO:0000313" key="3">
    <source>
        <dbReference type="EMBL" id="OAQ89199.1"/>
    </source>
</evidence>
<proteinExistence type="predicted"/>
<dbReference type="Proteomes" id="UP000078240">
    <property type="component" value="Unassembled WGS sequence"/>
</dbReference>
<evidence type="ECO:0000313" key="5">
    <source>
        <dbReference type="Proteomes" id="UP000078340"/>
    </source>
</evidence>
<dbReference type="Proteomes" id="UP001287286">
    <property type="component" value="Unassembled WGS sequence"/>
</dbReference>
<dbReference type="Proteomes" id="UP000245956">
    <property type="component" value="Unassembled WGS sequence"/>
</dbReference>
<reference evidence="4 6" key="2">
    <citation type="journal article" date="2016" name="Front. Microbiol.">
        <title>Genome and transcriptome sequences reveal the specific parasitism of the nematophagous Purpureocillium lilacinum 36-1.</title>
        <authorList>
            <person name="Xie J."/>
            <person name="Li S."/>
            <person name="Mo C."/>
            <person name="Xiao X."/>
            <person name="Peng D."/>
            <person name="Wang G."/>
            <person name="Xiao Y."/>
        </authorList>
    </citation>
    <scope>NUCLEOTIDE SEQUENCE [LARGE SCALE GENOMIC DNA]</scope>
    <source>
        <strain evidence="4 6">36-1</strain>
    </source>
</reference>
<protein>
    <submittedName>
        <fullName evidence="3">Uncharacterized protein</fullName>
    </submittedName>
</protein>
<comment type="caution">
    <text evidence="3">The sequence shown here is derived from an EMBL/GenBank/DDBJ whole genome shotgun (WGS) entry which is preliminary data.</text>
</comment>
<evidence type="ECO:0000313" key="2">
    <source>
        <dbReference type="EMBL" id="OAQ84658.1"/>
    </source>
</evidence>
<sequence length="212" mass="23826">MAKDKPKMQVNLPPRVQPIGETIAPHITVCAEVPDEAVLRPHLYQARMSLAVVDGRRVEKNQPAHSVDSVVSGVNIIPLTATFSGRLWFSFENLAFRPETAGHTYHFRISVWQSAHDEKTNIWKQPTLYGETITQNITVVLSGRSVERRVSNEVHEWDMETFGTILGMREREPPLGIEECVALWPQPKAIMHAELDRGPWAATSKSRNSAPS</sequence>
<dbReference type="EMBL" id="JAWRVI010000008">
    <property type="protein sequence ID" value="KAK4092468.1"/>
    <property type="molecule type" value="Genomic_DNA"/>
</dbReference>
<dbReference type="Proteomes" id="UP000078340">
    <property type="component" value="Unassembled WGS sequence"/>
</dbReference>
<keyword evidence="7" id="KW-1185">Reference proteome</keyword>
<evidence type="ECO:0000313" key="7">
    <source>
        <dbReference type="Proteomes" id="UP001287286"/>
    </source>
</evidence>
<reference evidence="1" key="4">
    <citation type="submission" date="2023-11" db="EMBL/GenBank/DDBJ databases">
        <authorList>
            <person name="Beijen E."/>
            <person name="Ohm R.A."/>
        </authorList>
    </citation>
    <scope>NUCLEOTIDE SEQUENCE</scope>
    <source>
        <strain evidence="1">CBS 150709</strain>
    </source>
</reference>
<dbReference type="EMBL" id="LSBH01000002">
    <property type="protein sequence ID" value="OAQ84658.1"/>
    <property type="molecule type" value="Genomic_DNA"/>
</dbReference>
<evidence type="ECO:0000313" key="4">
    <source>
        <dbReference type="EMBL" id="PWI74767.1"/>
    </source>
</evidence>
<accession>A0A179HIB0</accession>
<dbReference type="EMBL" id="LSBI01000005">
    <property type="protein sequence ID" value="OAQ89199.1"/>
    <property type="molecule type" value="Genomic_DNA"/>
</dbReference>
<evidence type="ECO:0000313" key="6">
    <source>
        <dbReference type="Proteomes" id="UP000245956"/>
    </source>
</evidence>
<organism evidence="3 5">
    <name type="scientific">Purpureocillium lilacinum</name>
    <name type="common">Paecilomyces lilacinus</name>
    <dbReference type="NCBI Taxonomy" id="33203"/>
    <lineage>
        <taxon>Eukaryota</taxon>
        <taxon>Fungi</taxon>
        <taxon>Dikarya</taxon>
        <taxon>Ascomycota</taxon>
        <taxon>Pezizomycotina</taxon>
        <taxon>Sordariomycetes</taxon>
        <taxon>Hypocreomycetidae</taxon>
        <taxon>Hypocreales</taxon>
        <taxon>Ophiocordycipitaceae</taxon>
        <taxon>Purpureocillium</taxon>
    </lineage>
</organism>
<reference evidence="3 5" key="3">
    <citation type="submission" date="2016-02" db="EMBL/GenBank/DDBJ databases">
        <title>Biosynthesis of antibiotic leucinostatins and their inhibition on Phytophthora in bio-control Purpureocillium lilacinum.</title>
        <authorList>
            <person name="Wang G."/>
            <person name="Liu Z."/>
            <person name="Lin R."/>
            <person name="Li E."/>
            <person name="Mao Z."/>
            <person name="Ling J."/>
            <person name="Yin W."/>
            <person name="Xie B."/>
        </authorList>
    </citation>
    <scope>NUCLEOTIDE SEQUENCE [LARGE SCALE GENOMIC DNA]</scope>
    <source>
        <strain evidence="2">PLBJ-1</strain>
        <strain evidence="3">PLFJ-1</strain>
    </source>
</reference>